<proteinExistence type="predicted"/>
<accession>A0ABQ7CJR9</accession>
<name>A0ABQ7CJR9_BRACR</name>
<gene>
    <name evidence="1" type="ORF">DY000_02002351</name>
</gene>
<dbReference type="EMBL" id="QGKV02000832">
    <property type="protein sequence ID" value="KAF3551757.1"/>
    <property type="molecule type" value="Genomic_DNA"/>
</dbReference>
<keyword evidence="2" id="KW-1185">Reference proteome</keyword>
<comment type="caution">
    <text evidence="1">The sequence shown here is derived from an EMBL/GenBank/DDBJ whole genome shotgun (WGS) entry which is preliminary data.</text>
</comment>
<dbReference type="Proteomes" id="UP000266723">
    <property type="component" value="Unassembled WGS sequence"/>
</dbReference>
<organism evidence="1 2">
    <name type="scientific">Brassica cretica</name>
    <name type="common">Mustard</name>
    <dbReference type="NCBI Taxonomy" id="69181"/>
    <lineage>
        <taxon>Eukaryota</taxon>
        <taxon>Viridiplantae</taxon>
        <taxon>Streptophyta</taxon>
        <taxon>Embryophyta</taxon>
        <taxon>Tracheophyta</taxon>
        <taxon>Spermatophyta</taxon>
        <taxon>Magnoliopsida</taxon>
        <taxon>eudicotyledons</taxon>
        <taxon>Gunneridae</taxon>
        <taxon>Pentapetalae</taxon>
        <taxon>rosids</taxon>
        <taxon>malvids</taxon>
        <taxon>Brassicales</taxon>
        <taxon>Brassicaceae</taxon>
        <taxon>Brassiceae</taxon>
        <taxon>Brassica</taxon>
    </lineage>
</organism>
<protein>
    <submittedName>
        <fullName evidence="1">Uncharacterized protein</fullName>
    </submittedName>
</protein>
<evidence type="ECO:0000313" key="1">
    <source>
        <dbReference type="EMBL" id="KAF3551757.1"/>
    </source>
</evidence>
<sequence length="71" mass="8916">MSPLFPVAMRLKRRFGDEWKMKSSICESVAISLRELTKLLRSVWDRWRIKSRRWDRNQRSDWEHWRVRCPR</sequence>
<evidence type="ECO:0000313" key="2">
    <source>
        <dbReference type="Proteomes" id="UP000266723"/>
    </source>
</evidence>
<reference evidence="1 2" key="1">
    <citation type="journal article" date="2020" name="BMC Genomics">
        <title>Intraspecific diversification of the crop wild relative Brassica cretica Lam. using demographic model selection.</title>
        <authorList>
            <person name="Kioukis A."/>
            <person name="Michalopoulou V.A."/>
            <person name="Briers L."/>
            <person name="Pirintsos S."/>
            <person name="Studholme D.J."/>
            <person name="Pavlidis P."/>
            <person name="Sarris P.F."/>
        </authorList>
    </citation>
    <scope>NUCLEOTIDE SEQUENCE [LARGE SCALE GENOMIC DNA]</scope>
    <source>
        <strain evidence="2">cv. PFS-1207/04</strain>
    </source>
</reference>